<dbReference type="PANTHER" id="PTHR10656:SF69">
    <property type="entry name" value="MAB-21-LIKE HHH_H2TH-LIKE DOMAIN-CONTAINING PROTEIN"/>
    <property type="match status" value="1"/>
</dbReference>
<gene>
    <name evidence="2" type="ORF">MGAL_10B055003</name>
</gene>
<sequence>MADKVVLQLTEWQGRQESFDNGTDSYQSRLLTSVLNAAGFSPEEIELKRRSSKFFIHLDEQLCSALAYDTIYVGSITEGINGGLYYSGEESDIDAILPFFEEIYVNDGQLCLDKGLPKPEVCPDKWRYMVFQSSLIFERPSFFAFHDEDFPGYMKIYCTPDIPFSFDKIPSTMKDGYLENKSFHNLVRKTDAKDLNITTETTNQYESNGPAVTEKCFTRSNFFGTKQESLTSDNVPCLEFDGWPSCATFWISRHKPNGWPTDEIIKQVVFKKCLLAPVGHRDSRDKDFQWRLSMPGENILFAHLNEVQLHCYILLKIILKDDIRPLLSTDNKDILSSYCMKNLIFWCAEGETVDWKVSNLVCCLKVCIRKLVFYLQENCLPHYIVEGRNLFSSKLKPDISKIVQNALLRSNENIMAVLNLRSFQMVRSETDNFRPELLNSLTERSIILQCWHDKMRLLFHYFTTFEFFWLNYDRHASLESIYIYEDVLSEIETYEGVTVFQNDYSVMINSIIGLLSYSFYRRNCDDEHMIEKAKKHLFETFKSSRPCIRLRLATFFLIEEKFELVINLCSDIMQKKRKLIPPKQIWNQVNGSGCKLDVVLRSKKLNQLRQLKEAILAESYSQQVPNILTQEDNDIVEEFKNGMFVDPYFKVTYMTAELWAVPDVIQLELLSVPERLKKFNEDKFHCPKYDQVPCIRIHPLLNCYLLIYLSYDALRKKTERNDILAKINHLSADDIAVENNQVLFYNILVYCNSKAGYNKRAAKYLVRSLIIFPSRHNAAFGYLKDIVQQSLTLIRTWKGNAM</sequence>
<evidence type="ECO:0000313" key="2">
    <source>
        <dbReference type="EMBL" id="VDI20989.1"/>
    </source>
</evidence>
<comment type="caution">
    <text evidence="2">The sequence shown here is derived from an EMBL/GenBank/DDBJ whole genome shotgun (WGS) entry which is preliminary data.</text>
</comment>
<dbReference type="Gene3D" id="1.10.1410.40">
    <property type="match status" value="1"/>
</dbReference>
<organism evidence="2 3">
    <name type="scientific">Mytilus galloprovincialis</name>
    <name type="common">Mediterranean mussel</name>
    <dbReference type="NCBI Taxonomy" id="29158"/>
    <lineage>
        <taxon>Eukaryota</taxon>
        <taxon>Metazoa</taxon>
        <taxon>Spiralia</taxon>
        <taxon>Lophotrochozoa</taxon>
        <taxon>Mollusca</taxon>
        <taxon>Bivalvia</taxon>
        <taxon>Autobranchia</taxon>
        <taxon>Pteriomorphia</taxon>
        <taxon>Mytilida</taxon>
        <taxon>Mytiloidea</taxon>
        <taxon>Mytilidae</taxon>
        <taxon>Mytilinae</taxon>
        <taxon>Mytilus</taxon>
    </lineage>
</organism>
<feature type="domain" description="Mab-21-like HhH/H2TH-like" evidence="1">
    <location>
        <begin position="311"/>
        <end position="404"/>
    </location>
</feature>
<dbReference type="OrthoDB" id="6137411at2759"/>
<dbReference type="EMBL" id="UYJE01003628">
    <property type="protein sequence ID" value="VDI20989.1"/>
    <property type="molecule type" value="Genomic_DNA"/>
</dbReference>
<dbReference type="SMART" id="SM01265">
    <property type="entry name" value="Mab-21"/>
    <property type="match status" value="1"/>
</dbReference>
<accession>A0A8B6DJ32</accession>
<protein>
    <recommendedName>
        <fullName evidence="1">Mab-21-like HhH/H2TH-like domain-containing protein</fullName>
    </recommendedName>
</protein>
<dbReference type="Proteomes" id="UP000596742">
    <property type="component" value="Unassembled WGS sequence"/>
</dbReference>
<proteinExistence type="predicted"/>
<dbReference type="AlphaFoldDB" id="A0A8B6DJ32"/>
<evidence type="ECO:0000259" key="1">
    <source>
        <dbReference type="Pfam" id="PF20266"/>
    </source>
</evidence>
<reference evidence="2" key="1">
    <citation type="submission" date="2018-11" db="EMBL/GenBank/DDBJ databases">
        <authorList>
            <person name="Alioto T."/>
            <person name="Alioto T."/>
        </authorList>
    </citation>
    <scope>NUCLEOTIDE SEQUENCE</scope>
</reference>
<keyword evidence="3" id="KW-1185">Reference proteome</keyword>
<dbReference type="InterPro" id="IPR046906">
    <property type="entry name" value="Mab-21_HhH/H2TH-like"/>
</dbReference>
<dbReference type="PANTHER" id="PTHR10656">
    <property type="entry name" value="CELL FATE DETERMINING PROTEIN MAB21-RELATED"/>
    <property type="match status" value="1"/>
</dbReference>
<dbReference type="Pfam" id="PF20266">
    <property type="entry name" value="Mab-21_C"/>
    <property type="match status" value="1"/>
</dbReference>
<evidence type="ECO:0000313" key="3">
    <source>
        <dbReference type="Proteomes" id="UP000596742"/>
    </source>
</evidence>
<name>A0A8B6DJ32_MYTGA</name>
<dbReference type="InterPro" id="IPR024810">
    <property type="entry name" value="MAB21L/cGLR"/>
</dbReference>